<evidence type="ECO:0000256" key="3">
    <source>
        <dbReference type="ARBA" id="ARBA00022729"/>
    </source>
</evidence>
<dbReference type="PANTHER" id="PTHR45785">
    <property type="entry name" value="COMPLEMENT FACTOR H-RELATED"/>
    <property type="match status" value="1"/>
</dbReference>
<dbReference type="InterPro" id="IPR051503">
    <property type="entry name" value="ComplSys_Reg/VirEntry_Med"/>
</dbReference>
<dbReference type="InterPro" id="IPR000436">
    <property type="entry name" value="Sushi_SCR_CCP_dom"/>
</dbReference>
<dbReference type="OrthoDB" id="5804959at2759"/>
<dbReference type="PANTHER" id="PTHR45785:SF2">
    <property type="entry name" value="COMPLEMENT FACTOR H-RELATED"/>
    <property type="match status" value="1"/>
</dbReference>
<sequence length="227" mass="26229">MAAENLPPRTKIQHGQTINVTCIPNYDIAYKSNPIVCYNGSWSQSPDCVPVYCPFPGYIDNGNVMLVGHMGMYDYRPYIKHVTNNRQIIYECDRGYHIVDGPPGATCVDGQWSPSELPRCELYSHPKLLRWNRSVKTLMRYNEELDTNERYEQQEETITVKSKPSQQRRRKRHHNKPSCARLPEKKLMKISIVRLGNGNDTYPHGTRIRLACDDGYVTTNPNRTLIK</sequence>
<evidence type="ECO:0000256" key="6">
    <source>
        <dbReference type="SAM" id="MobiDB-lite"/>
    </source>
</evidence>
<feature type="compositionally biased region" description="Basic residues" evidence="6">
    <location>
        <begin position="166"/>
        <end position="176"/>
    </location>
</feature>
<dbReference type="AlphaFoldDB" id="A0A1Y3AXA2"/>
<gene>
    <name evidence="8" type="ORF">BLA29_007684</name>
</gene>
<keyword evidence="3" id="KW-0732">Signal</keyword>
<feature type="region of interest" description="Disordered" evidence="6">
    <location>
        <begin position="152"/>
        <end position="178"/>
    </location>
</feature>
<dbReference type="SUPFAM" id="SSF57535">
    <property type="entry name" value="Complement control module/SCR domain"/>
    <property type="match status" value="2"/>
</dbReference>
<evidence type="ECO:0000313" key="9">
    <source>
        <dbReference type="Proteomes" id="UP000194236"/>
    </source>
</evidence>
<organism evidence="8 9">
    <name type="scientific">Euroglyphus maynei</name>
    <name type="common">Mayne's house dust mite</name>
    <dbReference type="NCBI Taxonomy" id="6958"/>
    <lineage>
        <taxon>Eukaryota</taxon>
        <taxon>Metazoa</taxon>
        <taxon>Ecdysozoa</taxon>
        <taxon>Arthropoda</taxon>
        <taxon>Chelicerata</taxon>
        <taxon>Arachnida</taxon>
        <taxon>Acari</taxon>
        <taxon>Acariformes</taxon>
        <taxon>Sarcoptiformes</taxon>
        <taxon>Astigmata</taxon>
        <taxon>Psoroptidia</taxon>
        <taxon>Analgoidea</taxon>
        <taxon>Pyroglyphidae</taxon>
        <taxon>Pyroglyphinae</taxon>
        <taxon>Euroglyphus</taxon>
    </lineage>
</organism>
<dbReference type="SMART" id="SM00032">
    <property type="entry name" value="CCP"/>
    <property type="match status" value="2"/>
</dbReference>
<evidence type="ECO:0000256" key="4">
    <source>
        <dbReference type="ARBA" id="ARBA00023157"/>
    </source>
</evidence>
<evidence type="ECO:0000313" key="8">
    <source>
        <dbReference type="EMBL" id="OTF73132.1"/>
    </source>
</evidence>
<comment type="subcellular location">
    <subcellularLocation>
        <location evidence="1">Virion</location>
    </subcellularLocation>
</comment>
<keyword evidence="9" id="KW-1185">Reference proteome</keyword>
<dbReference type="Gene3D" id="2.10.70.10">
    <property type="entry name" value="Complement Module, domain 1"/>
    <property type="match status" value="2"/>
</dbReference>
<evidence type="ECO:0000256" key="5">
    <source>
        <dbReference type="PROSITE-ProRule" id="PRU00302"/>
    </source>
</evidence>
<dbReference type="Proteomes" id="UP000194236">
    <property type="component" value="Unassembled WGS sequence"/>
</dbReference>
<name>A0A1Y3AXA2_EURMA</name>
<dbReference type="CDD" id="cd00033">
    <property type="entry name" value="CCP"/>
    <property type="match status" value="1"/>
</dbReference>
<feature type="non-terminal residue" evidence="8">
    <location>
        <position position="227"/>
    </location>
</feature>
<evidence type="ECO:0000256" key="2">
    <source>
        <dbReference type="ARBA" id="ARBA00022659"/>
    </source>
</evidence>
<evidence type="ECO:0000259" key="7">
    <source>
        <dbReference type="PROSITE" id="PS50923"/>
    </source>
</evidence>
<proteinExistence type="predicted"/>
<keyword evidence="2 5" id="KW-0768">Sushi</keyword>
<dbReference type="PROSITE" id="PS50923">
    <property type="entry name" value="SUSHI"/>
    <property type="match status" value="2"/>
</dbReference>
<comment type="caution">
    <text evidence="8">The sequence shown here is derived from an EMBL/GenBank/DDBJ whole genome shotgun (WGS) entry which is preliminary data.</text>
</comment>
<feature type="domain" description="Sushi" evidence="7">
    <location>
        <begin position="51"/>
        <end position="122"/>
    </location>
</feature>
<protein>
    <submittedName>
        <fullName evidence="8">Sushi domain-containing protein</fullName>
    </submittedName>
</protein>
<accession>A0A1Y3AXA2</accession>
<evidence type="ECO:0000256" key="1">
    <source>
        <dbReference type="ARBA" id="ARBA00004328"/>
    </source>
</evidence>
<dbReference type="EMBL" id="MUJZ01052975">
    <property type="protein sequence ID" value="OTF73132.1"/>
    <property type="molecule type" value="Genomic_DNA"/>
</dbReference>
<reference evidence="8 9" key="1">
    <citation type="submission" date="2017-03" db="EMBL/GenBank/DDBJ databases">
        <title>Genome Survey of Euroglyphus maynei.</title>
        <authorList>
            <person name="Arlian L.G."/>
            <person name="Morgan M.S."/>
            <person name="Rider S.D."/>
        </authorList>
    </citation>
    <scope>NUCLEOTIDE SEQUENCE [LARGE SCALE GENOMIC DNA]</scope>
    <source>
        <strain evidence="8">Arlian Lab</strain>
        <tissue evidence="8">Whole body</tissue>
    </source>
</reference>
<dbReference type="Pfam" id="PF00084">
    <property type="entry name" value="Sushi"/>
    <property type="match status" value="2"/>
</dbReference>
<comment type="caution">
    <text evidence="5">Lacks conserved residue(s) required for the propagation of feature annotation.</text>
</comment>
<keyword evidence="4" id="KW-1015">Disulfide bond</keyword>
<dbReference type="InterPro" id="IPR035976">
    <property type="entry name" value="Sushi/SCR/CCP_sf"/>
</dbReference>
<feature type="domain" description="Sushi" evidence="7">
    <location>
        <begin position="1"/>
        <end position="50"/>
    </location>
</feature>